<feature type="transmembrane region" description="Helical" evidence="1">
    <location>
        <begin position="77"/>
        <end position="92"/>
    </location>
</feature>
<sequence length="93" mass="10728">MSNKLKEVFGLFFENRESESTKPFVQIRYVMATAIGLVLILSFTTDFNIHFIWLLLGIGSIIDAIESYCNKENKKKVFMAIGFAFLFFIVFLT</sequence>
<comment type="caution">
    <text evidence="2">The sequence shown here is derived from an EMBL/GenBank/DDBJ whole genome shotgun (WGS) entry which is preliminary data.</text>
</comment>
<evidence type="ECO:0000256" key="1">
    <source>
        <dbReference type="SAM" id="Phobius"/>
    </source>
</evidence>
<evidence type="ECO:0000313" key="3">
    <source>
        <dbReference type="Proteomes" id="UP000064189"/>
    </source>
</evidence>
<organism evidence="2 3">
    <name type="scientific">Peribacillus simplex</name>
    <dbReference type="NCBI Taxonomy" id="1478"/>
    <lineage>
        <taxon>Bacteria</taxon>
        <taxon>Bacillati</taxon>
        <taxon>Bacillota</taxon>
        <taxon>Bacilli</taxon>
        <taxon>Bacillales</taxon>
        <taxon>Bacillaceae</taxon>
        <taxon>Peribacillus</taxon>
    </lineage>
</organism>
<keyword evidence="1" id="KW-1133">Transmembrane helix</keyword>
<keyword evidence="3" id="KW-1185">Reference proteome</keyword>
<name>A0A120GQY8_9BACI</name>
<dbReference type="AlphaFoldDB" id="A0A120GQY8"/>
<keyword evidence="1" id="KW-0812">Transmembrane</keyword>
<proteinExistence type="predicted"/>
<accession>A0A120GQY8</accession>
<evidence type="ECO:0008006" key="4">
    <source>
        <dbReference type="Google" id="ProtNLM"/>
    </source>
</evidence>
<gene>
    <name evidence="2" type="ORF">AS888_05975</name>
</gene>
<dbReference type="EMBL" id="LNNH01000010">
    <property type="protein sequence ID" value="KWW22022.1"/>
    <property type="molecule type" value="Genomic_DNA"/>
</dbReference>
<reference evidence="2 3" key="1">
    <citation type="submission" date="2015-11" db="EMBL/GenBank/DDBJ databases">
        <title>Genome Sequence of Bacillus simplex strain VanAntwerpen2.</title>
        <authorList>
            <person name="Couger M.B."/>
        </authorList>
    </citation>
    <scope>NUCLEOTIDE SEQUENCE [LARGE SCALE GENOMIC DNA]</scope>
    <source>
        <strain evidence="2 3">VanAntwerpen02</strain>
    </source>
</reference>
<dbReference type="Proteomes" id="UP000064189">
    <property type="component" value="Unassembled WGS sequence"/>
</dbReference>
<evidence type="ECO:0000313" key="2">
    <source>
        <dbReference type="EMBL" id="KWW22022.1"/>
    </source>
</evidence>
<dbReference type="RefSeq" id="WP_061141021.1">
    <property type="nucleotide sequence ID" value="NZ_LNNH01000010.1"/>
</dbReference>
<protein>
    <recommendedName>
        <fullName evidence="4">DUF4181 domain-containing protein</fullName>
    </recommendedName>
</protein>
<keyword evidence="1" id="KW-0472">Membrane</keyword>